<evidence type="ECO:0000256" key="5">
    <source>
        <dbReference type="ARBA" id="ARBA00022839"/>
    </source>
</evidence>
<evidence type="ECO:0000256" key="4">
    <source>
        <dbReference type="ARBA" id="ARBA00022801"/>
    </source>
</evidence>
<dbReference type="HOGENOM" id="CLU_009736_5_2_9"/>
<dbReference type="AlphaFoldDB" id="A0A0D1AN76"/>
<name>A0A0D1AN76_CLOBO</name>
<organism evidence="10 11">
    <name type="scientific">Clostridium botulinum B2 450</name>
    <dbReference type="NCBI Taxonomy" id="1379739"/>
    <lineage>
        <taxon>Bacteria</taxon>
        <taxon>Bacillati</taxon>
        <taxon>Bacillota</taxon>
        <taxon>Clostridia</taxon>
        <taxon>Eubacteriales</taxon>
        <taxon>Clostridiaceae</taxon>
        <taxon>Clostridium</taxon>
    </lineage>
</organism>
<reference evidence="10 11" key="1">
    <citation type="submission" date="2014-06" db="EMBL/GenBank/DDBJ databases">
        <title>Genome characterization of distinct group I Clostridium botulinum lineages.</title>
        <authorList>
            <person name="Giordani F."/>
            <person name="Anselmo A."/>
            <person name="Fillo S."/>
            <person name="Palozzi A.M."/>
            <person name="Fortunato A."/>
            <person name="Gentile B."/>
            <person name="Ciammaruconi A."/>
            <person name="Anniballi F."/>
            <person name="De Medici D."/>
            <person name="Lista F."/>
        </authorList>
    </citation>
    <scope>NUCLEOTIDE SEQUENCE [LARGE SCALE GENOMIC DNA]</scope>
    <source>
        <strain evidence="10 11">B2 450</strain>
    </source>
</reference>
<dbReference type="InterPro" id="IPR051673">
    <property type="entry name" value="SSDNA_exonuclease_RecJ"/>
</dbReference>
<gene>
    <name evidence="10" type="ORF">N495_13595</name>
</gene>
<keyword evidence="3" id="KW-0540">Nuclease</keyword>
<keyword evidence="4" id="KW-0378">Hydrolase</keyword>
<feature type="coiled-coil region" evidence="6">
    <location>
        <begin position="309"/>
        <end position="339"/>
    </location>
</feature>
<dbReference type="Gene3D" id="3.90.1640.30">
    <property type="match status" value="1"/>
</dbReference>
<evidence type="ECO:0000256" key="2">
    <source>
        <dbReference type="ARBA" id="ARBA00019841"/>
    </source>
</evidence>
<dbReference type="Gene3D" id="3.10.310.30">
    <property type="match status" value="1"/>
</dbReference>
<keyword evidence="6" id="KW-0175">Coiled coil</keyword>
<dbReference type="GO" id="GO:0003676">
    <property type="term" value="F:nucleic acid binding"/>
    <property type="evidence" value="ECO:0007669"/>
    <property type="project" value="InterPro"/>
</dbReference>
<feature type="domain" description="DDH" evidence="7">
    <location>
        <begin position="78"/>
        <end position="238"/>
    </location>
</feature>
<evidence type="ECO:0000256" key="1">
    <source>
        <dbReference type="ARBA" id="ARBA00005915"/>
    </source>
</evidence>
<dbReference type="GO" id="GO:0008409">
    <property type="term" value="F:5'-3' exonuclease activity"/>
    <property type="evidence" value="ECO:0007669"/>
    <property type="project" value="InterPro"/>
</dbReference>
<dbReference type="PANTHER" id="PTHR30255:SF2">
    <property type="entry name" value="SINGLE-STRANDED-DNA-SPECIFIC EXONUCLEASE RECJ"/>
    <property type="match status" value="1"/>
</dbReference>
<evidence type="ECO:0000259" key="7">
    <source>
        <dbReference type="Pfam" id="PF01368"/>
    </source>
</evidence>
<feature type="domain" description="DHHA1" evidence="8">
    <location>
        <begin position="355"/>
        <end position="448"/>
    </location>
</feature>
<protein>
    <recommendedName>
        <fullName evidence="2">Single-stranded-DNA-specific exonuclease RecJ</fullName>
    </recommendedName>
</protein>
<dbReference type="Pfam" id="PF02272">
    <property type="entry name" value="DHHA1"/>
    <property type="match status" value="1"/>
</dbReference>
<dbReference type="InterPro" id="IPR041122">
    <property type="entry name" value="RecJ_OB"/>
</dbReference>
<evidence type="ECO:0000259" key="8">
    <source>
        <dbReference type="Pfam" id="PF02272"/>
    </source>
</evidence>
<sequence>MKKKWMLRRSKLNIKDIAHKSGISETLCTILVNREIYNLEDIESFLNPSLKKLYNPLLMKDMDKGTEIIKKAIIDKKKIAIYGDYDADGVTSTVILYTALKECEANVTYYIPDRETEGYGMCTDRVEKLKEEGVEVIITCDNGIAALEQVERAKELGMTVVITDHHELPFIENENGEREYVVPKADAIINPKQKDCYYPFKMLCGAGIAFKFSKLLYEKLNMNPNKYKELLEFAAIGTICDVVDLKDENRIIAKLGLKNINNTNNLGLRALIKETSLNGKNITSYNVGFIIGPCINATGRLDTAALSVELFLTKDIKRAEELAKELRNLNAERQEITMEGVEEITYTIENSSLKNDKVLVIYKEDIHESIAGIVSGRIKDAYNRPTIVLTKGKEMPKGSGRSIDGYNLFEELMKCKEYIYKFGGHPMAAGLTIEEKNIDKIREELNKNCNLKDEDFIPKIRIDKRLPLKEVNLELIDSLQCLEPFGKGNSSPILAEKNIKIEGIRILGKDQNTLKLTCRIEDTNRRIDAIAFGKVDEFKRDLENIYGDESIENIITNPLMAGLKLDLIYYPMINEYNGNVYTQLRIIDYRINR</sequence>
<dbReference type="OrthoDB" id="9809852at2"/>
<dbReference type="NCBIfam" id="TIGR00644">
    <property type="entry name" value="recJ"/>
    <property type="match status" value="1"/>
</dbReference>
<dbReference type="InterPro" id="IPR004610">
    <property type="entry name" value="RecJ"/>
</dbReference>
<evidence type="ECO:0000256" key="6">
    <source>
        <dbReference type="SAM" id="Coils"/>
    </source>
</evidence>
<dbReference type="Proteomes" id="UP000032250">
    <property type="component" value="Unassembled WGS sequence"/>
</dbReference>
<dbReference type="RefSeq" id="WP_043032216.1">
    <property type="nucleotide sequence ID" value="NZ_JXSU01000007.1"/>
</dbReference>
<dbReference type="GO" id="GO:0006310">
    <property type="term" value="P:DNA recombination"/>
    <property type="evidence" value="ECO:0007669"/>
    <property type="project" value="InterPro"/>
</dbReference>
<dbReference type="SUPFAM" id="SSF64182">
    <property type="entry name" value="DHH phosphoesterases"/>
    <property type="match status" value="1"/>
</dbReference>
<keyword evidence="5" id="KW-0269">Exonuclease</keyword>
<dbReference type="GO" id="GO:0006281">
    <property type="term" value="P:DNA repair"/>
    <property type="evidence" value="ECO:0007669"/>
    <property type="project" value="InterPro"/>
</dbReference>
<dbReference type="PATRIC" id="fig|1379739.3.peg.3107"/>
<dbReference type="Pfam" id="PF01368">
    <property type="entry name" value="DHH"/>
    <property type="match status" value="1"/>
</dbReference>
<dbReference type="InterPro" id="IPR038763">
    <property type="entry name" value="DHH_sf"/>
</dbReference>
<evidence type="ECO:0000313" key="10">
    <source>
        <dbReference type="EMBL" id="KIS24559.1"/>
    </source>
</evidence>
<comment type="similarity">
    <text evidence="1">Belongs to the RecJ family.</text>
</comment>
<dbReference type="Pfam" id="PF17768">
    <property type="entry name" value="RecJ_OB"/>
    <property type="match status" value="1"/>
</dbReference>
<dbReference type="EMBL" id="JXSU01000007">
    <property type="protein sequence ID" value="KIS24559.1"/>
    <property type="molecule type" value="Genomic_DNA"/>
</dbReference>
<accession>A0A0D1AN76</accession>
<dbReference type="InterPro" id="IPR003156">
    <property type="entry name" value="DHHA1_dom"/>
</dbReference>
<evidence type="ECO:0000313" key="11">
    <source>
        <dbReference type="Proteomes" id="UP000032250"/>
    </source>
</evidence>
<comment type="caution">
    <text evidence="10">The sequence shown here is derived from an EMBL/GenBank/DDBJ whole genome shotgun (WGS) entry which is preliminary data.</text>
</comment>
<feature type="domain" description="RecJ OB" evidence="9">
    <location>
        <begin position="462"/>
        <end position="588"/>
    </location>
</feature>
<proteinExistence type="inferred from homology"/>
<dbReference type="PANTHER" id="PTHR30255">
    <property type="entry name" value="SINGLE-STRANDED-DNA-SPECIFIC EXONUCLEASE RECJ"/>
    <property type="match status" value="1"/>
</dbReference>
<evidence type="ECO:0000256" key="3">
    <source>
        <dbReference type="ARBA" id="ARBA00022722"/>
    </source>
</evidence>
<dbReference type="InterPro" id="IPR001667">
    <property type="entry name" value="DDH_dom"/>
</dbReference>
<evidence type="ECO:0000259" key="9">
    <source>
        <dbReference type="Pfam" id="PF17768"/>
    </source>
</evidence>